<dbReference type="SUPFAM" id="SSF48256">
    <property type="entry name" value="Citrate synthase"/>
    <property type="match status" value="1"/>
</dbReference>
<feature type="region of interest" description="Disordered" evidence="4">
    <location>
        <begin position="435"/>
        <end position="459"/>
    </location>
</feature>
<dbReference type="PANTHER" id="PTHR11739:SF4">
    <property type="entry name" value="CITRATE SYNTHASE, PEROXISOMAL"/>
    <property type="match status" value="1"/>
</dbReference>
<dbReference type="InterPro" id="IPR019810">
    <property type="entry name" value="Citrate_synthase_AS"/>
</dbReference>
<dbReference type="GO" id="GO:0005759">
    <property type="term" value="C:mitochondrial matrix"/>
    <property type="evidence" value="ECO:0007669"/>
    <property type="project" value="TreeGrafter"/>
</dbReference>
<dbReference type="EMBL" id="FO904939">
    <property type="protein sequence ID" value="CDP28847.1"/>
    <property type="molecule type" value="Genomic_DNA"/>
</dbReference>
<comment type="similarity">
    <text evidence="1 3">Belongs to the citrate synthase family.</text>
</comment>
<dbReference type="GO" id="GO:0046912">
    <property type="term" value="F:acyltransferase activity, acyl groups converted into alkyl on transfer"/>
    <property type="evidence" value="ECO:0007669"/>
    <property type="project" value="InterPro"/>
</dbReference>
<dbReference type="InParanoid" id="A0A090CRP9"/>
<dbReference type="Gene3D" id="1.10.580.10">
    <property type="entry name" value="Citrate Synthase, domain 1"/>
    <property type="match status" value="1"/>
</dbReference>
<name>A0A090CRP9_PODAN</name>
<dbReference type="PRINTS" id="PR00143">
    <property type="entry name" value="CITRTSNTHASE"/>
</dbReference>
<dbReference type="PROSITE" id="PS00480">
    <property type="entry name" value="CITRATE_SYNTHASE"/>
    <property type="match status" value="1"/>
</dbReference>
<reference evidence="5 6" key="1">
    <citation type="journal article" date="2008" name="Genome Biol.">
        <title>The genome sequence of the model ascomycete fungus Podospora anserina.</title>
        <authorList>
            <person name="Espagne E."/>
            <person name="Lespinet O."/>
            <person name="Malagnac F."/>
            <person name="Da Silva C."/>
            <person name="Jaillon O."/>
            <person name="Porcel B.M."/>
            <person name="Couloux A."/>
            <person name="Aury J.-M."/>
            <person name="Segurens B."/>
            <person name="Poulain J."/>
            <person name="Anthouard V."/>
            <person name="Grossetete S."/>
            <person name="Khalili H."/>
            <person name="Coppin E."/>
            <person name="Dequard-Chablat M."/>
            <person name="Picard M."/>
            <person name="Contamine V."/>
            <person name="Arnaise S."/>
            <person name="Bourdais A."/>
            <person name="Berteaux-Lecellier V."/>
            <person name="Gautheret D."/>
            <person name="de Vries R.P."/>
            <person name="Battaglia E."/>
            <person name="Coutinho P.M."/>
            <person name="Danchin E.G.J."/>
            <person name="Henrissat B."/>
            <person name="El Khoury R."/>
            <person name="Sainsard-Chanet A."/>
            <person name="Boivin A."/>
            <person name="Pinan-Lucarre B."/>
            <person name="Sellem C.H."/>
            <person name="Debuchy R."/>
            <person name="Wincker P."/>
            <person name="Weissenbach J."/>
            <person name="Silar P."/>
        </authorList>
    </citation>
    <scope>NUCLEOTIDE SEQUENCE [LARGE SCALE GENOMIC DNA]</scope>
    <source>
        <strain evidence="6">S / ATCC MYA-4624 / DSM 980 / FGSC 10383</strain>
    </source>
</reference>
<evidence type="ECO:0000256" key="2">
    <source>
        <dbReference type="ARBA" id="ARBA00022679"/>
    </source>
</evidence>
<dbReference type="Gene3D" id="1.10.230.10">
    <property type="entry name" value="Cytochrome P450-Terp, domain 2"/>
    <property type="match status" value="1"/>
</dbReference>
<dbReference type="GO" id="GO:0006099">
    <property type="term" value="P:tricarboxylic acid cycle"/>
    <property type="evidence" value="ECO:0007669"/>
    <property type="project" value="TreeGrafter"/>
</dbReference>
<dbReference type="STRING" id="515849.A0A090CRP9"/>
<evidence type="ECO:0000313" key="5">
    <source>
        <dbReference type="EMBL" id="CDP28847.1"/>
    </source>
</evidence>
<dbReference type="PANTHER" id="PTHR11739">
    <property type="entry name" value="CITRATE SYNTHASE"/>
    <property type="match status" value="1"/>
</dbReference>
<dbReference type="InterPro" id="IPR002020">
    <property type="entry name" value="Citrate_synthase"/>
</dbReference>
<protein>
    <recommendedName>
        <fullName evidence="3">Citrate synthase</fullName>
    </recommendedName>
</protein>
<organism evidence="5 6">
    <name type="scientific">Podospora anserina (strain S / ATCC MYA-4624 / DSM 980 / FGSC 10383)</name>
    <name type="common">Pleurage anserina</name>
    <dbReference type="NCBI Taxonomy" id="515849"/>
    <lineage>
        <taxon>Eukaryota</taxon>
        <taxon>Fungi</taxon>
        <taxon>Dikarya</taxon>
        <taxon>Ascomycota</taxon>
        <taxon>Pezizomycotina</taxon>
        <taxon>Sordariomycetes</taxon>
        <taxon>Sordariomycetidae</taxon>
        <taxon>Sordariales</taxon>
        <taxon>Podosporaceae</taxon>
        <taxon>Podospora</taxon>
        <taxon>Podospora anserina</taxon>
    </lineage>
</organism>
<dbReference type="Pfam" id="PF00285">
    <property type="entry name" value="Citrate_synt"/>
    <property type="match status" value="1"/>
</dbReference>
<dbReference type="InterPro" id="IPR016142">
    <property type="entry name" value="Citrate_synth-like_lrg_a-sub"/>
</dbReference>
<dbReference type="InterPro" id="IPR016143">
    <property type="entry name" value="Citrate_synth-like_sm_a-sub"/>
</dbReference>
<keyword evidence="6" id="KW-1185">Reference proteome</keyword>
<evidence type="ECO:0000256" key="1">
    <source>
        <dbReference type="ARBA" id="ARBA00010566"/>
    </source>
</evidence>
<dbReference type="InterPro" id="IPR036969">
    <property type="entry name" value="Citrate_synthase_sf"/>
</dbReference>
<dbReference type="GO" id="GO:0005975">
    <property type="term" value="P:carbohydrate metabolic process"/>
    <property type="evidence" value="ECO:0007669"/>
    <property type="project" value="TreeGrafter"/>
</dbReference>
<proteinExistence type="inferred from homology"/>
<sequence length="488" mass="54364">MPSKETGQLRIVDSRTENAYLIPIHDNFIRAKDLMAITTPDPKGSDIEQKLTVLDNGFENVACMESEITLIDGNRGQIQYRGHPIQELFQNNDYEDVLYLLMWGKLPTQAEKLDVRRKFAAAMVPTKTVVDTIAAFPRNSDTYPMCLAGLCAFMSGDKVIANNRHTHKPSFHNNFEQADAAIIRTIAYYATTLALIHCHKRKLTFTNPDPNGSLIGNLLLMMGKTNKETGVGPDPEIQACLEKLWICYADHEMTNSTAGLLHAGSTLADPGSCAISALVCGFGPLHGGAIDLAYEALGKIKHPSFVPAYIEMVKSKKARLFGYGHRIYRTRDPRLSLIEELIEKNREKCDANPLLRVAFAIDKLANEDEYFVSRKLKANADLLGCFLYSALGFETDMITAIITLSRIPGGLAHWRETLDKPIKIWRPRQIYTGDRTDDVDAPGRQSLSSNEGPLKEKHGIQVRELNSGKSNKIPLKVKAILWAKSCFS</sequence>
<reference evidence="6" key="2">
    <citation type="journal article" date="2014" name="Genetics">
        <title>Maintaining two mating types: Structure of the mating type locus and its role in heterokaryosis in Podospora anserina.</title>
        <authorList>
            <person name="Grognet P."/>
            <person name="Bidard F."/>
            <person name="Kuchly C."/>
            <person name="Tong L.C.H."/>
            <person name="Coppin E."/>
            <person name="Benkhali J.A."/>
            <person name="Couloux A."/>
            <person name="Wincker P."/>
            <person name="Debuchy R."/>
            <person name="Silar P."/>
        </authorList>
    </citation>
    <scope>GENOME REANNOTATION</scope>
    <source>
        <strain evidence="6">S / ATCC MYA-4624 / DSM 980 / FGSC 10383</strain>
    </source>
</reference>
<accession>A0A090CRP9</accession>
<evidence type="ECO:0000313" key="6">
    <source>
        <dbReference type="Proteomes" id="UP000001197"/>
    </source>
</evidence>
<keyword evidence="2 3" id="KW-0808">Transferase</keyword>
<dbReference type="eggNOG" id="KOG2617">
    <property type="taxonomic scope" value="Eukaryota"/>
</dbReference>
<evidence type="ECO:0000256" key="4">
    <source>
        <dbReference type="SAM" id="MobiDB-lite"/>
    </source>
</evidence>
<evidence type="ECO:0000256" key="3">
    <source>
        <dbReference type="RuleBase" id="RU000441"/>
    </source>
</evidence>
<dbReference type="Proteomes" id="UP000001197">
    <property type="component" value="Chromosome 4"/>
</dbReference>
<dbReference type="AlphaFoldDB" id="A0A090CRP9"/>